<dbReference type="GO" id="GO:0004338">
    <property type="term" value="F:glucan exo-1,3-beta-glucosidase activity"/>
    <property type="evidence" value="ECO:0007669"/>
    <property type="project" value="TreeGrafter"/>
</dbReference>
<evidence type="ECO:0000256" key="5">
    <source>
        <dbReference type="ARBA" id="ARBA00022801"/>
    </source>
</evidence>
<dbReference type="PANTHER" id="PTHR31297:SF39">
    <property type="entry name" value="GLUCAN ENDO-1,6-BETA-GLUCOSIDASE B"/>
    <property type="match status" value="1"/>
</dbReference>
<keyword evidence="6" id="KW-0325">Glycoprotein</keyword>
<organism evidence="19 20">
    <name type="scientific">Phaeomoniella chlamydospora</name>
    <name type="common">Phaeoacremonium chlamydosporum</name>
    <dbReference type="NCBI Taxonomy" id="158046"/>
    <lineage>
        <taxon>Eukaryota</taxon>
        <taxon>Fungi</taxon>
        <taxon>Dikarya</taxon>
        <taxon>Ascomycota</taxon>
        <taxon>Pezizomycotina</taxon>
        <taxon>Eurotiomycetes</taxon>
        <taxon>Chaetothyriomycetidae</taxon>
        <taxon>Phaeomoniellales</taxon>
        <taxon>Phaeomoniellaceae</taxon>
        <taxon>Phaeomoniella</taxon>
    </lineage>
</organism>
<dbReference type="Proteomes" id="UP000053317">
    <property type="component" value="Unassembled WGS sequence"/>
</dbReference>
<sequence>MPGVHKQILDNNGRDLFNRTSRHSNSSTSRRWTESSSSKIRGVNIGSLFVFEPWLAGTEWKSIGCKGYKSEFDCVSALGQDAANTAFQKHWSTWYTEDDFTEMVSYGLNTIRIPVGYWMYESLVDSSSEYFPQGGFAYLEQVCNWAANAGLYIIIDLHGAPGAQVSTNADTGQYASTAGFYQTYQYTRAVEFLTWMTTNIHSNNNFRNVGTLEIVNEPIQNSKTVSTMLSSYYPLAFAAIRATELGLGISTSSSSSQLNIMVMSQKWGSGNPTKYLSSNYTSTDISYDDHRYLKWDSTVVPVSQSSYISASCSDNRGNASDTAPVIVGEFSLSVADSVENTSDWKPSNNPTFYKNWFAAQVMAYEKSNGWIMWAWKNQLGDLRWGYQAAVQAGVIPKNLDHVYDMNVC</sequence>
<dbReference type="GO" id="GO:0071555">
    <property type="term" value="P:cell wall organization"/>
    <property type="evidence" value="ECO:0007669"/>
    <property type="project" value="UniProtKB-KW"/>
</dbReference>
<evidence type="ECO:0000256" key="2">
    <source>
        <dbReference type="ARBA" id="ARBA00005641"/>
    </source>
</evidence>
<dbReference type="Gene3D" id="3.20.20.80">
    <property type="entry name" value="Glycosidases"/>
    <property type="match status" value="1"/>
</dbReference>
<evidence type="ECO:0000256" key="13">
    <source>
        <dbReference type="ARBA" id="ARBA00038935"/>
    </source>
</evidence>
<keyword evidence="7" id="KW-0119">Carbohydrate metabolism</keyword>
<evidence type="ECO:0000256" key="15">
    <source>
        <dbReference type="ARBA" id="ARBA00042025"/>
    </source>
</evidence>
<dbReference type="InterPro" id="IPR050386">
    <property type="entry name" value="Glycosyl_hydrolase_5"/>
</dbReference>
<dbReference type="EC" id="3.2.1.75" evidence="13"/>
<evidence type="ECO:0000256" key="11">
    <source>
        <dbReference type="ARBA" id="ARBA00036633"/>
    </source>
</evidence>
<comment type="subcellular location">
    <subcellularLocation>
        <location evidence="1">Secreted</location>
    </subcellularLocation>
</comment>
<keyword evidence="8 17" id="KW-0326">Glycosidase</keyword>
<comment type="function">
    <text evidence="12">Beta-glucanases participate in the metabolism of beta-glucan, the main structural component of the cell wall. Acts on lutean, pustulan and 1,6-oligo-beta-D-glucosides.</text>
</comment>
<dbReference type="AlphaFoldDB" id="A0A0G2FUJ5"/>
<evidence type="ECO:0000259" key="18">
    <source>
        <dbReference type="Pfam" id="PF00150"/>
    </source>
</evidence>
<accession>A0A0G2FUJ5</accession>
<evidence type="ECO:0000256" key="17">
    <source>
        <dbReference type="RuleBase" id="RU361153"/>
    </source>
</evidence>
<evidence type="ECO:0000256" key="7">
    <source>
        <dbReference type="ARBA" id="ARBA00023277"/>
    </source>
</evidence>
<evidence type="ECO:0000256" key="16">
    <source>
        <dbReference type="ARBA" id="ARBA00043257"/>
    </source>
</evidence>
<dbReference type="GO" id="GO:0046557">
    <property type="term" value="F:glucan endo-1,6-beta-glucosidase activity"/>
    <property type="evidence" value="ECO:0007669"/>
    <property type="project" value="UniProtKB-EC"/>
</dbReference>
<dbReference type="Pfam" id="PF00150">
    <property type="entry name" value="Cellulase"/>
    <property type="match status" value="1"/>
</dbReference>
<dbReference type="OrthoDB" id="1887033at2759"/>
<dbReference type="InterPro" id="IPR001547">
    <property type="entry name" value="Glyco_hydro_5"/>
</dbReference>
<evidence type="ECO:0000256" key="1">
    <source>
        <dbReference type="ARBA" id="ARBA00004613"/>
    </source>
</evidence>
<dbReference type="GO" id="GO:0009986">
    <property type="term" value="C:cell surface"/>
    <property type="evidence" value="ECO:0007669"/>
    <property type="project" value="TreeGrafter"/>
</dbReference>
<keyword evidence="10" id="KW-0624">Polysaccharide degradation</keyword>
<evidence type="ECO:0000256" key="4">
    <source>
        <dbReference type="ARBA" id="ARBA00022729"/>
    </source>
</evidence>
<dbReference type="InterPro" id="IPR017853">
    <property type="entry name" value="GH"/>
</dbReference>
<protein>
    <recommendedName>
        <fullName evidence="13">glucan endo-1,6-beta-glucosidase</fullName>
        <ecNumber evidence="13">3.2.1.75</ecNumber>
    </recommendedName>
    <alternativeName>
        <fullName evidence="15">Beta-1,6-glucanase B</fullName>
    </alternativeName>
    <alternativeName>
        <fullName evidence="14">Endo-1,6-beta-D-glucanase B</fullName>
    </alternativeName>
    <alternativeName>
        <fullName evidence="16">Endo-1,6-beta-glucanase B</fullName>
    </alternativeName>
</protein>
<dbReference type="SUPFAM" id="SSF51445">
    <property type="entry name" value="(Trans)glycosidases"/>
    <property type="match status" value="1"/>
</dbReference>
<comment type="catalytic activity">
    <reaction evidence="11">
        <text>Random hydrolysis of (1-&gt;6)-linkages in (1-&gt;6)-beta-D-glucans.</text>
        <dbReference type="EC" id="3.2.1.75"/>
    </reaction>
</comment>
<comment type="similarity">
    <text evidence="2 17">Belongs to the glycosyl hydrolase 5 (cellulase A) family.</text>
</comment>
<dbReference type="GO" id="GO:0005576">
    <property type="term" value="C:extracellular region"/>
    <property type="evidence" value="ECO:0007669"/>
    <property type="project" value="UniProtKB-SubCell"/>
</dbReference>
<dbReference type="GO" id="GO:0009251">
    <property type="term" value="P:glucan catabolic process"/>
    <property type="evidence" value="ECO:0007669"/>
    <property type="project" value="TreeGrafter"/>
</dbReference>
<dbReference type="PANTHER" id="PTHR31297">
    <property type="entry name" value="GLUCAN ENDO-1,6-BETA-GLUCOSIDASE B"/>
    <property type="match status" value="1"/>
</dbReference>
<proteinExistence type="inferred from homology"/>
<evidence type="ECO:0000256" key="10">
    <source>
        <dbReference type="ARBA" id="ARBA00023326"/>
    </source>
</evidence>
<keyword evidence="3" id="KW-0964">Secreted</keyword>
<evidence type="ECO:0000256" key="12">
    <source>
        <dbReference type="ARBA" id="ARBA00037628"/>
    </source>
</evidence>
<evidence type="ECO:0000256" key="6">
    <source>
        <dbReference type="ARBA" id="ARBA00023180"/>
    </source>
</evidence>
<evidence type="ECO:0000256" key="9">
    <source>
        <dbReference type="ARBA" id="ARBA00023316"/>
    </source>
</evidence>
<reference evidence="19 20" key="1">
    <citation type="submission" date="2015-05" db="EMBL/GenBank/DDBJ databases">
        <title>Distinctive expansion of gene families associated with plant cell wall degradation and secondary metabolism in the genomes of grapevine trunk pathogens.</title>
        <authorList>
            <person name="Lawrence D.P."/>
            <person name="Travadon R."/>
            <person name="Rolshausen P.E."/>
            <person name="Baumgartner K."/>
        </authorList>
    </citation>
    <scope>NUCLEOTIDE SEQUENCE [LARGE SCALE GENOMIC DNA]</scope>
    <source>
        <strain evidence="19">UCRPC4</strain>
    </source>
</reference>
<keyword evidence="9" id="KW-0961">Cell wall biogenesis/degradation</keyword>
<reference evidence="19 20" key="2">
    <citation type="submission" date="2015-05" db="EMBL/GenBank/DDBJ databases">
        <authorList>
            <person name="Morales-Cruz A."/>
            <person name="Amrine K.C."/>
            <person name="Cantu D."/>
        </authorList>
    </citation>
    <scope>NUCLEOTIDE SEQUENCE [LARGE SCALE GENOMIC DNA]</scope>
    <source>
        <strain evidence="19">UCRPC4</strain>
    </source>
</reference>
<evidence type="ECO:0000256" key="8">
    <source>
        <dbReference type="ARBA" id="ARBA00023295"/>
    </source>
</evidence>
<evidence type="ECO:0000256" key="3">
    <source>
        <dbReference type="ARBA" id="ARBA00022525"/>
    </source>
</evidence>
<keyword evidence="5 17" id="KW-0378">Hydrolase</keyword>
<dbReference type="EMBL" id="LCWF01000183">
    <property type="protein sequence ID" value="KKY15568.1"/>
    <property type="molecule type" value="Genomic_DNA"/>
</dbReference>
<evidence type="ECO:0000256" key="14">
    <source>
        <dbReference type="ARBA" id="ARBA00041472"/>
    </source>
</evidence>
<comment type="caution">
    <text evidence="19">The sequence shown here is derived from an EMBL/GenBank/DDBJ whole genome shotgun (WGS) entry which is preliminary data.</text>
</comment>
<gene>
    <name evidence="19" type="ORF">UCRPC4_g06275</name>
</gene>
<keyword evidence="20" id="KW-1185">Reference proteome</keyword>
<feature type="domain" description="Glycoside hydrolase family 5" evidence="18">
    <location>
        <begin position="79"/>
        <end position="377"/>
    </location>
</feature>
<keyword evidence="4" id="KW-0732">Signal</keyword>
<evidence type="ECO:0000313" key="19">
    <source>
        <dbReference type="EMBL" id="KKY15568.1"/>
    </source>
</evidence>
<dbReference type="FunFam" id="3.20.20.80:FF:000269">
    <property type="entry name" value="Probable glucan endo-1,6-beta-glucosidase B"/>
    <property type="match status" value="1"/>
</dbReference>
<evidence type="ECO:0000313" key="20">
    <source>
        <dbReference type="Proteomes" id="UP000053317"/>
    </source>
</evidence>
<name>A0A0G2FUJ5_PHACM</name>